<name>A0A562J562_9BACI</name>
<feature type="domain" description="SLH" evidence="3">
    <location>
        <begin position="43"/>
        <end position="108"/>
    </location>
</feature>
<evidence type="ECO:0000313" key="4">
    <source>
        <dbReference type="EMBL" id="TWH78319.1"/>
    </source>
</evidence>
<reference evidence="4 5" key="1">
    <citation type="journal article" date="2015" name="Stand. Genomic Sci.">
        <title>Genomic Encyclopedia of Bacterial and Archaeal Type Strains, Phase III: the genomes of soil and plant-associated and newly described type strains.</title>
        <authorList>
            <person name="Whitman W.B."/>
            <person name="Woyke T."/>
            <person name="Klenk H.P."/>
            <person name="Zhou Y."/>
            <person name="Lilburn T.G."/>
            <person name="Beck B.J."/>
            <person name="De Vos P."/>
            <person name="Vandamme P."/>
            <person name="Eisen J.A."/>
            <person name="Garrity G."/>
            <person name="Hugenholtz P."/>
            <person name="Kyrpides N.C."/>
        </authorList>
    </citation>
    <scope>NUCLEOTIDE SEQUENCE [LARGE SCALE GENOMIC DNA]</scope>
    <source>
        <strain evidence="4 5">CGMCC 1.10115</strain>
    </source>
</reference>
<proteinExistence type="predicted"/>
<comment type="caution">
    <text evidence="4">The sequence shown here is derived from an EMBL/GenBank/DDBJ whole genome shotgun (WGS) entry which is preliminary data.</text>
</comment>
<dbReference type="OrthoDB" id="2776339at2"/>
<keyword evidence="5" id="KW-1185">Reference proteome</keyword>
<keyword evidence="1 2" id="KW-0732">Signal</keyword>
<protein>
    <submittedName>
        <fullName evidence="4">S-layer family protein</fullName>
    </submittedName>
</protein>
<evidence type="ECO:0000259" key="3">
    <source>
        <dbReference type="PROSITE" id="PS51272"/>
    </source>
</evidence>
<feature type="chain" id="PRO_5022150571" evidence="2">
    <location>
        <begin position="28"/>
        <end position="317"/>
    </location>
</feature>
<dbReference type="Proteomes" id="UP000318667">
    <property type="component" value="Unassembled WGS sequence"/>
</dbReference>
<dbReference type="EMBL" id="VLKI01000030">
    <property type="protein sequence ID" value="TWH78319.1"/>
    <property type="molecule type" value="Genomic_DNA"/>
</dbReference>
<dbReference type="Pfam" id="PF00395">
    <property type="entry name" value="SLH"/>
    <property type="match status" value="3"/>
</dbReference>
<dbReference type="AlphaFoldDB" id="A0A562J562"/>
<gene>
    <name evidence="4" type="ORF">IQ19_05306</name>
</gene>
<dbReference type="PROSITE" id="PS51272">
    <property type="entry name" value="SLH"/>
    <property type="match status" value="2"/>
</dbReference>
<dbReference type="RefSeq" id="WP_144546403.1">
    <property type="nucleotide sequence ID" value="NZ_CBCSDC010000048.1"/>
</dbReference>
<evidence type="ECO:0000256" key="1">
    <source>
        <dbReference type="ARBA" id="ARBA00022729"/>
    </source>
</evidence>
<accession>A0A562J562</accession>
<sequence length="317" mass="33906">MKKVKKVLASAVVATLVASAFTPAASATEVNPTVSAAAKAAYYDMGFDHPFTDVGTRYEEAVSFLYNVEIINGKTATTFGTHQNLTRGDAAVILANALGLDTENAPDAGFKDLNSRVRGSVNALAELGIIAGKNADTFGTSDPLSRGAMAKFLALGFELEEYAEQTPFTDVGGVFAPYIEALFGAGITSGKTETSYGTHANITRGDFANLLYRTIMFVIDNEYLPYAESVSSKSSTSFSITLTEAAPQEYSARDLWDLFYVDIELEDGSSVYVNPTSVTLSADRTVLTVEHTTFNLAGKAGTIWVDGEVSVDFNYKN</sequence>
<dbReference type="InterPro" id="IPR001119">
    <property type="entry name" value="SLH_dom"/>
</dbReference>
<dbReference type="GeneID" id="65406371"/>
<feature type="domain" description="SLH" evidence="3">
    <location>
        <begin position="162"/>
        <end position="225"/>
    </location>
</feature>
<evidence type="ECO:0000313" key="5">
    <source>
        <dbReference type="Proteomes" id="UP000318667"/>
    </source>
</evidence>
<feature type="signal peptide" evidence="2">
    <location>
        <begin position="1"/>
        <end position="27"/>
    </location>
</feature>
<evidence type="ECO:0000256" key="2">
    <source>
        <dbReference type="SAM" id="SignalP"/>
    </source>
</evidence>
<organism evidence="4 5">
    <name type="scientific">Cytobacillus oceanisediminis</name>
    <dbReference type="NCBI Taxonomy" id="665099"/>
    <lineage>
        <taxon>Bacteria</taxon>
        <taxon>Bacillati</taxon>
        <taxon>Bacillota</taxon>
        <taxon>Bacilli</taxon>
        <taxon>Bacillales</taxon>
        <taxon>Bacillaceae</taxon>
        <taxon>Cytobacillus</taxon>
    </lineage>
</organism>